<dbReference type="VEuPathDB" id="VectorBase:AMEM013052"/>
<keyword evidence="2" id="KW-1185">Reference proteome</keyword>
<dbReference type="Proteomes" id="UP000075903">
    <property type="component" value="Unassembled WGS sequence"/>
</dbReference>
<dbReference type="AlphaFoldDB" id="A0A182VDC8"/>
<dbReference type="EnsemblMetazoa" id="AMEM013052-RA">
    <property type="protein sequence ID" value="AMEM013052-PA"/>
    <property type="gene ID" value="AMEM013052"/>
</dbReference>
<reference evidence="1" key="1">
    <citation type="submission" date="2020-05" db="UniProtKB">
        <authorList>
            <consortium name="EnsemblMetazoa"/>
        </authorList>
    </citation>
    <scope>IDENTIFICATION</scope>
    <source>
        <strain evidence="1">MAF</strain>
    </source>
</reference>
<sequence>MHGTTPLKPSEIHIGRPVVRFLPSDGKIRTDALPDGQTAAPMKLTQGKLHVEQGQPAKQQHNAVRDEKRTTAILIADVRKSPNIAQIHRKPNHRQQKLRLLAPGLTPSFTGQCHHKATLLATLQNLCCLGGGRCIE</sequence>
<name>A0A182VDC8_ANOME</name>
<accession>A0A182VDC8</accession>
<organism evidence="1 2">
    <name type="scientific">Anopheles merus</name>
    <name type="common">Mosquito</name>
    <dbReference type="NCBI Taxonomy" id="30066"/>
    <lineage>
        <taxon>Eukaryota</taxon>
        <taxon>Metazoa</taxon>
        <taxon>Ecdysozoa</taxon>
        <taxon>Arthropoda</taxon>
        <taxon>Hexapoda</taxon>
        <taxon>Insecta</taxon>
        <taxon>Pterygota</taxon>
        <taxon>Neoptera</taxon>
        <taxon>Endopterygota</taxon>
        <taxon>Diptera</taxon>
        <taxon>Nematocera</taxon>
        <taxon>Culicoidea</taxon>
        <taxon>Culicidae</taxon>
        <taxon>Anophelinae</taxon>
        <taxon>Anopheles</taxon>
    </lineage>
</organism>
<evidence type="ECO:0000313" key="2">
    <source>
        <dbReference type="Proteomes" id="UP000075903"/>
    </source>
</evidence>
<protein>
    <submittedName>
        <fullName evidence="1">Uncharacterized protein</fullName>
    </submittedName>
</protein>
<proteinExistence type="predicted"/>
<evidence type="ECO:0000313" key="1">
    <source>
        <dbReference type="EnsemblMetazoa" id="AMEM013052-PA"/>
    </source>
</evidence>